<organism evidence="2 3">
    <name type="scientific">Rhizobium leguminosarum</name>
    <dbReference type="NCBI Taxonomy" id="384"/>
    <lineage>
        <taxon>Bacteria</taxon>
        <taxon>Pseudomonadati</taxon>
        <taxon>Pseudomonadota</taxon>
        <taxon>Alphaproteobacteria</taxon>
        <taxon>Hyphomicrobiales</taxon>
        <taxon>Rhizobiaceae</taxon>
        <taxon>Rhizobium/Agrobacterium group</taxon>
        <taxon>Rhizobium</taxon>
    </lineage>
</organism>
<dbReference type="AlphaFoldDB" id="A0A444IDM1"/>
<dbReference type="EMBL" id="SBHX01000001">
    <property type="protein sequence ID" value="RWX37658.1"/>
    <property type="molecule type" value="Genomic_DNA"/>
</dbReference>
<proteinExistence type="predicted"/>
<accession>A0A444IDM1</accession>
<gene>
    <name evidence="2" type="ORF">EHI47_00025</name>
</gene>
<protein>
    <submittedName>
        <fullName evidence="2">Uncharacterized protein</fullName>
    </submittedName>
</protein>
<reference evidence="2 3" key="1">
    <citation type="submission" date="2019-01" db="EMBL/GenBank/DDBJ databases">
        <title>RHIZO-ID as a novel technology for direct rhizobia identification.</title>
        <authorList>
            <person name="De Meyer S.E."/>
        </authorList>
    </citation>
    <scope>NUCLEOTIDE SEQUENCE [LARGE SCALE GENOMIC DNA]</scope>
    <source>
        <strain evidence="2 3">WSM448</strain>
    </source>
</reference>
<feature type="region of interest" description="Disordered" evidence="1">
    <location>
        <begin position="76"/>
        <end position="99"/>
    </location>
</feature>
<evidence type="ECO:0000313" key="2">
    <source>
        <dbReference type="EMBL" id="RWX37658.1"/>
    </source>
</evidence>
<sequence length="99" mass="11051">MLWSIGFALRKALSARQFFVEQLSKRPDAGGRARADRRTCDVADLDSLSGWLENNHTDLNDGLRLVAGDRRVGRGYHGMQFTKNPSLKRVQKHDGGRAG</sequence>
<comment type="caution">
    <text evidence="2">The sequence shown here is derived from an EMBL/GenBank/DDBJ whole genome shotgun (WGS) entry which is preliminary data.</text>
</comment>
<dbReference type="Proteomes" id="UP000283817">
    <property type="component" value="Unassembled WGS sequence"/>
</dbReference>
<name>A0A444IDM1_RHILE</name>
<evidence type="ECO:0000256" key="1">
    <source>
        <dbReference type="SAM" id="MobiDB-lite"/>
    </source>
</evidence>
<evidence type="ECO:0000313" key="3">
    <source>
        <dbReference type="Proteomes" id="UP000283817"/>
    </source>
</evidence>